<dbReference type="EMBL" id="LBUT01000015">
    <property type="protein sequence ID" value="KKQ69570.1"/>
    <property type="molecule type" value="Genomic_DNA"/>
</dbReference>
<proteinExistence type="predicted"/>
<dbReference type="InterPro" id="IPR001296">
    <property type="entry name" value="Glyco_trans_1"/>
</dbReference>
<dbReference type="SUPFAM" id="SSF53756">
    <property type="entry name" value="UDP-Glycosyltransferase/glycogen phosphorylase"/>
    <property type="match status" value="1"/>
</dbReference>
<feature type="domain" description="Glycosyl transferase family 1" evidence="1">
    <location>
        <begin position="187"/>
        <end position="335"/>
    </location>
</feature>
<dbReference type="InterPro" id="IPR028098">
    <property type="entry name" value="Glyco_trans_4-like_N"/>
</dbReference>
<organism evidence="3 4">
    <name type="scientific">Candidatus Shapirobacteria bacterium GW2011_GWE2_38_30</name>
    <dbReference type="NCBI Taxonomy" id="1618490"/>
    <lineage>
        <taxon>Bacteria</taxon>
        <taxon>Candidatus Shapironibacteriota</taxon>
    </lineage>
</organism>
<dbReference type="STRING" id="1618490.US90_C0015G0013"/>
<dbReference type="Gene3D" id="3.40.50.2000">
    <property type="entry name" value="Glycogen Phosphorylase B"/>
    <property type="match status" value="2"/>
</dbReference>
<gene>
    <name evidence="3" type="ORF">US90_C0015G0013</name>
</gene>
<dbReference type="InterPro" id="IPR050194">
    <property type="entry name" value="Glycosyltransferase_grp1"/>
</dbReference>
<dbReference type="GO" id="GO:0016757">
    <property type="term" value="F:glycosyltransferase activity"/>
    <property type="evidence" value="ECO:0007669"/>
    <property type="project" value="InterPro"/>
</dbReference>
<comment type="caution">
    <text evidence="3">The sequence shown here is derived from an EMBL/GenBank/DDBJ whole genome shotgun (WGS) entry which is preliminary data.</text>
</comment>
<dbReference type="PANTHER" id="PTHR45947">
    <property type="entry name" value="SULFOQUINOVOSYL TRANSFERASE SQD2"/>
    <property type="match status" value="1"/>
</dbReference>
<dbReference type="PANTHER" id="PTHR45947:SF3">
    <property type="entry name" value="SULFOQUINOVOSYL TRANSFERASE SQD2"/>
    <property type="match status" value="1"/>
</dbReference>
<dbReference type="AlphaFoldDB" id="A0A0G0K266"/>
<dbReference type="CDD" id="cd03801">
    <property type="entry name" value="GT4_PimA-like"/>
    <property type="match status" value="1"/>
</dbReference>
<evidence type="ECO:0000259" key="2">
    <source>
        <dbReference type="Pfam" id="PF13439"/>
    </source>
</evidence>
<dbReference type="Pfam" id="PF13439">
    <property type="entry name" value="Glyco_transf_4"/>
    <property type="match status" value="1"/>
</dbReference>
<feature type="domain" description="Glycosyltransferase subfamily 4-like N-terminal" evidence="2">
    <location>
        <begin position="18"/>
        <end position="148"/>
    </location>
</feature>
<dbReference type="Proteomes" id="UP000034406">
    <property type="component" value="Unassembled WGS sequence"/>
</dbReference>
<evidence type="ECO:0000313" key="3">
    <source>
        <dbReference type="EMBL" id="KKQ69570.1"/>
    </source>
</evidence>
<protein>
    <submittedName>
        <fullName evidence="3">Uncharacterized protein</fullName>
    </submittedName>
</protein>
<sequence>MVKKKVLIGLTYYFPYISGLSQYAKLLAEGLVKDGYRVEIITSKFENKLEDSEIIAGVKIHRLGGFKIGKGLLIPGYILKTVRLVRRNQVVNIYLPGIEGLWLALFGKLFGKKVLATYICYFSSGNRFLDRIIELWQNLVLIMADDIVIISWDYIKGYKLLKPFWGKITEIHPPIVIKETKMKMELEGKVKVGFLGRISREKNLEVLIKAMDLLPKDWRLYLAGPEKIAGEKKYREEIEKLINKNKKIIILGQVENPVIFYNSIDVLVLPSNNKLEAFGMVVAEAIKSGCRVVVSDMPGMRDLVIQSDAGYLFDPNNPFDLAEKLKLVVKDGRVDKKNNLWKIEDVVQKYEKLL</sequence>
<name>A0A0G0K266_9BACT</name>
<reference evidence="3 4" key="1">
    <citation type="journal article" date="2015" name="Nature">
        <title>rRNA introns, odd ribosomes, and small enigmatic genomes across a large radiation of phyla.</title>
        <authorList>
            <person name="Brown C.T."/>
            <person name="Hug L.A."/>
            <person name="Thomas B.C."/>
            <person name="Sharon I."/>
            <person name="Castelle C.J."/>
            <person name="Singh A."/>
            <person name="Wilkins M.J."/>
            <person name="Williams K.H."/>
            <person name="Banfield J.F."/>
        </authorList>
    </citation>
    <scope>NUCLEOTIDE SEQUENCE [LARGE SCALE GENOMIC DNA]</scope>
</reference>
<dbReference type="Pfam" id="PF00534">
    <property type="entry name" value="Glycos_transf_1"/>
    <property type="match status" value="1"/>
</dbReference>
<evidence type="ECO:0000259" key="1">
    <source>
        <dbReference type="Pfam" id="PF00534"/>
    </source>
</evidence>
<evidence type="ECO:0000313" key="4">
    <source>
        <dbReference type="Proteomes" id="UP000034406"/>
    </source>
</evidence>
<accession>A0A0G0K266</accession>